<dbReference type="SMART" id="SM00225">
    <property type="entry name" value="BTB"/>
    <property type="match status" value="1"/>
</dbReference>
<keyword evidence="7" id="KW-0808">Transferase</keyword>
<evidence type="ECO:0000313" key="12">
    <source>
        <dbReference type="Proteomes" id="UP001445335"/>
    </source>
</evidence>
<comment type="subcellular location">
    <subcellularLocation>
        <location evidence="1">Cytoplasm</location>
    </subcellularLocation>
</comment>
<evidence type="ECO:0000256" key="5">
    <source>
        <dbReference type="ARBA" id="ARBA00022490"/>
    </source>
</evidence>
<dbReference type="AlphaFoldDB" id="A0AAW1S2N4"/>
<dbReference type="CDD" id="cd02440">
    <property type="entry name" value="AdoMet_MTases"/>
    <property type="match status" value="1"/>
</dbReference>
<dbReference type="Gene3D" id="3.40.50.150">
    <property type="entry name" value="Vaccinia Virus protein VP39"/>
    <property type="match status" value="1"/>
</dbReference>
<sequence>MSDSEAAGGRRRRAGNAEALPDLFMGFDSDSEGEWAGAEGQPGADAQALGDAEAGRRRQRIPLEEFLRQIIGAREPPGPGSYEELLQHLRRNRAITSDRVLRALRACPRNMFLPAPHNRPPEAFVDQPVRLDAMGFNVSAPHMHATCLEALDLQPGHAFLDIGSGCGLMTAAAAFLVGKAGRAVGIDVKRPAVVLARRSLAALTAADAEYSAIAAPARFELHNVFTPSTKHQGRYDRVHSGASCSPSRLKALVALLRPRGILVTPVSPHDLQLITRLPDGRHEACILSQVRYSDLELPGDAEVVRAQLRIERKARLVPPALPSSFAADIAEITGSPGSSGGSSASATSGFLMGDASPTWPKRVAKFLTACSGSLGSSSSGSGSDHMSIDSGPCDDDGRGASARGAPTLNARELGATDCTLVGAGWRIAVHRCVLRTRCDHFRARCESGMKDAADADLPVPDHFSEEAVALLVRYLYRDEVPARAEAGLLAAALHVAQYYGTPRLAALCEAALAREVLRADSEDEDACETVVALLGLAEDAALPYLRAAALDFAVRHFDAAAATSAWSALPRRCVDSVAREATALLQRSLSLLADVPNGV</sequence>
<dbReference type="EC" id="2.1.1.77" evidence="4"/>
<dbReference type="GO" id="GO:0004719">
    <property type="term" value="F:protein-L-isoaspartate (D-aspartate) O-methyltransferase activity"/>
    <property type="evidence" value="ECO:0007669"/>
    <property type="project" value="UniProtKB-EC"/>
</dbReference>
<gene>
    <name evidence="11" type="ORF">WJX81_008227</name>
</gene>
<evidence type="ECO:0000256" key="2">
    <source>
        <dbReference type="ARBA" id="ARBA00004906"/>
    </source>
</evidence>
<dbReference type="Pfam" id="PF00651">
    <property type="entry name" value="BTB"/>
    <property type="match status" value="1"/>
</dbReference>
<evidence type="ECO:0000256" key="9">
    <source>
        <dbReference type="SAM" id="MobiDB-lite"/>
    </source>
</evidence>
<comment type="similarity">
    <text evidence="3">Belongs to the methyltransferase superfamily. L-isoaspartyl/D-aspartyl protein methyltransferase family.</text>
</comment>
<dbReference type="GO" id="GO:0005737">
    <property type="term" value="C:cytoplasm"/>
    <property type="evidence" value="ECO:0007669"/>
    <property type="project" value="UniProtKB-SubCell"/>
</dbReference>
<protein>
    <recommendedName>
        <fullName evidence="4">protein-L-isoaspartate(D-aspartate) O-methyltransferase</fullName>
        <ecNumber evidence="4">2.1.1.77</ecNumber>
    </recommendedName>
</protein>
<feature type="domain" description="BTB" evidence="10">
    <location>
        <begin position="416"/>
        <end position="484"/>
    </location>
</feature>
<evidence type="ECO:0000256" key="1">
    <source>
        <dbReference type="ARBA" id="ARBA00004496"/>
    </source>
</evidence>
<feature type="region of interest" description="Disordered" evidence="9">
    <location>
        <begin position="1"/>
        <end position="57"/>
    </location>
</feature>
<name>A0AAW1S2N4_9CHLO</name>
<proteinExistence type="inferred from homology"/>
<comment type="pathway">
    <text evidence="2">Protein modification; protein ubiquitination.</text>
</comment>
<dbReference type="PROSITE" id="PS50097">
    <property type="entry name" value="BTB"/>
    <property type="match status" value="1"/>
</dbReference>
<feature type="region of interest" description="Disordered" evidence="9">
    <location>
        <begin position="375"/>
        <end position="405"/>
    </location>
</feature>
<dbReference type="InterPro" id="IPR029063">
    <property type="entry name" value="SAM-dependent_MTases_sf"/>
</dbReference>
<dbReference type="InterPro" id="IPR011333">
    <property type="entry name" value="SKP1/BTB/POZ_sf"/>
</dbReference>
<reference evidence="11 12" key="1">
    <citation type="journal article" date="2024" name="Nat. Commun.">
        <title>Phylogenomics reveals the evolutionary origins of lichenization in chlorophyte algae.</title>
        <authorList>
            <person name="Puginier C."/>
            <person name="Libourel C."/>
            <person name="Otte J."/>
            <person name="Skaloud P."/>
            <person name="Haon M."/>
            <person name="Grisel S."/>
            <person name="Petersen M."/>
            <person name="Berrin J.G."/>
            <person name="Delaux P.M."/>
            <person name="Dal Grande F."/>
            <person name="Keller J."/>
        </authorList>
    </citation>
    <scope>NUCLEOTIDE SEQUENCE [LARGE SCALE GENOMIC DNA]</scope>
    <source>
        <strain evidence="11 12">SAG 245.80</strain>
    </source>
</reference>
<evidence type="ECO:0000256" key="7">
    <source>
        <dbReference type="ARBA" id="ARBA00022679"/>
    </source>
</evidence>
<dbReference type="InterPro" id="IPR000682">
    <property type="entry name" value="PCMT"/>
</dbReference>
<dbReference type="SUPFAM" id="SSF54695">
    <property type="entry name" value="POZ domain"/>
    <property type="match status" value="1"/>
</dbReference>
<dbReference type="InterPro" id="IPR000210">
    <property type="entry name" value="BTB/POZ_dom"/>
</dbReference>
<evidence type="ECO:0000256" key="4">
    <source>
        <dbReference type="ARBA" id="ARBA00011890"/>
    </source>
</evidence>
<keyword evidence="12" id="KW-1185">Reference proteome</keyword>
<keyword evidence="6" id="KW-0489">Methyltransferase</keyword>
<dbReference type="EMBL" id="JALJOU010000014">
    <property type="protein sequence ID" value="KAK9839878.1"/>
    <property type="molecule type" value="Genomic_DNA"/>
</dbReference>
<evidence type="ECO:0000256" key="8">
    <source>
        <dbReference type="ARBA" id="ARBA00022691"/>
    </source>
</evidence>
<comment type="caution">
    <text evidence="11">The sequence shown here is derived from an EMBL/GenBank/DDBJ whole genome shotgun (WGS) entry which is preliminary data.</text>
</comment>
<evidence type="ECO:0000259" key="10">
    <source>
        <dbReference type="PROSITE" id="PS50097"/>
    </source>
</evidence>
<organism evidence="11 12">
    <name type="scientific">Elliptochloris bilobata</name>
    <dbReference type="NCBI Taxonomy" id="381761"/>
    <lineage>
        <taxon>Eukaryota</taxon>
        <taxon>Viridiplantae</taxon>
        <taxon>Chlorophyta</taxon>
        <taxon>core chlorophytes</taxon>
        <taxon>Trebouxiophyceae</taxon>
        <taxon>Trebouxiophyceae incertae sedis</taxon>
        <taxon>Elliptochloris clade</taxon>
        <taxon>Elliptochloris</taxon>
    </lineage>
</organism>
<dbReference type="GO" id="GO:0032259">
    <property type="term" value="P:methylation"/>
    <property type="evidence" value="ECO:0007669"/>
    <property type="project" value="UniProtKB-KW"/>
</dbReference>
<keyword evidence="5" id="KW-0963">Cytoplasm</keyword>
<evidence type="ECO:0000256" key="6">
    <source>
        <dbReference type="ARBA" id="ARBA00022603"/>
    </source>
</evidence>
<dbReference type="CDD" id="cd18186">
    <property type="entry name" value="BTB_POZ_ZBTB_KLHL-like"/>
    <property type="match status" value="1"/>
</dbReference>
<evidence type="ECO:0000256" key="3">
    <source>
        <dbReference type="ARBA" id="ARBA00005369"/>
    </source>
</evidence>
<dbReference type="Pfam" id="PF01135">
    <property type="entry name" value="PCMT"/>
    <property type="match status" value="1"/>
</dbReference>
<accession>A0AAW1S2N4</accession>
<evidence type="ECO:0000313" key="11">
    <source>
        <dbReference type="EMBL" id="KAK9839878.1"/>
    </source>
</evidence>
<dbReference type="Proteomes" id="UP001445335">
    <property type="component" value="Unassembled WGS sequence"/>
</dbReference>
<dbReference type="PANTHER" id="PTHR11579">
    <property type="entry name" value="PROTEIN-L-ISOASPARTATE O-METHYLTRANSFERASE"/>
    <property type="match status" value="1"/>
</dbReference>
<dbReference type="SUPFAM" id="SSF53335">
    <property type="entry name" value="S-adenosyl-L-methionine-dependent methyltransferases"/>
    <property type="match status" value="1"/>
</dbReference>
<feature type="compositionally biased region" description="Low complexity" evidence="9">
    <location>
        <begin position="375"/>
        <end position="391"/>
    </location>
</feature>
<dbReference type="PANTHER" id="PTHR11579:SF0">
    <property type="entry name" value="PROTEIN-L-ISOASPARTATE(D-ASPARTATE) O-METHYLTRANSFERASE"/>
    <property type="match status" value="1"/>
</dbReference>
<dbReference type="Gene3D" id="3.30.710.10">
    <property type="entry name" value="Potassium Channel Kv1.1, Chain A"/>
    <property type="match status" value="1"/>
</dbReference>
<dbReference type="Gene3D" id="1.25.40.420">
    <property type="match status" value="1"/>
</dbReference>
<keyword evidence="8" id="KW-0949">S-adenosyl-L-methionine</keyword>